<dbReference type="GO" id="GO:0000287">
    <property type="term" value="F:magnesium ion binding"/>
    <property type="evidence" value="ECO:0007669"/>
    <property type="project" value="UniProtKB-UniRule"/>
</dbReference>
<feature type="binding site" evidence="2">
    <location>
        <position position="179"/>
    </location>
    <ligand>
        <name>substrate</name>
    </ligand>
</feature>
<accession>A0A1F4NQW5</accession>
<dbReference type="PANTHER" id="PTHR10291">
    <property type="entry name" value="DEHYDRODOLICHYL DIPHOSPHATE SYNTHASE FAMILY MEMBER"/>
    <property type="match status" value="1"/>
</dbReference>
<reference evidence="3 4" key="1">
    <citation type="journal article" date="2016" name="Nat. Commun.">
        <title>Thousands of microbial genomes shed light on interconnected biogeochemical processes in an aquifer system.</title>
        <authorList>
            <person name="Anantharaman K."/>
            <person name="Brown C.T."/>
            <person name="Hug L.A."/>
            <person name="Sharon I."/>
            <person name="Castelle C.J."/>
            <person name="Probst A.J."/>
            <person name="Thomas B.C."/>
            <person name="Singh A."/>
            <person name="Wilkins M.J."/>
            <person name="Karaoz U."/>
            <person name="Brodie E.L."/>
            <person name="Williams K.H."/>
            <person name="Hubbard S.S."/>
            <person name="Banfield J.F."/>
        </authorList>
    </citation>
    <scope>NUCLEOTIDE SEQUENCE [LARGE SCALE GENOMIC DNA]</scope>
</reference>
<feature type="binding site" evidence="2">
    <location>
        <position position="65"/>
    </location>
    <ligand>
        <name>substrate</name>
    </ligand>
</feature>
<comment type="cofactor">
    <cofactor evidence="2">
        <name>Mg(2+)</name>
        <dbReference type="ChEBI" id="CHEBI:18420"/>
    </cofactor>
    <text evidence="2">Binds 2 magnesium ions per subunit.</text>
</comment>
<feature type="active site" evidence="2">
    <location>
        <position position="14"/>
    </location>
</feature>
<dbReference type="AlphaFoldDB" id="A0A1F4NQW5"/>
<dbReference type="Proteomes" id="UP000178085">
    <property type="component" value="Unassembled WGS sequence"/>
</dbReference>
<dbReference type="HAMAP" id="MF_01139">
    <property type="entry name" value="ISPT"/>
    <property type="match status" value="1"/>
</dbReference>
<comment type="subunit">
    <text evidence="2">Homodimer.</text>
</comment>
<feature type="binding site" evidence="2">
    <location>
        <begin position="185"/>
        <end position="187"/>
    </location>
    <ligand>
        <name>substrate</name>
    </ligand>
</feature>
<dbReference type="InterPro" id="IPR036424">
    <property type="entry name" value="UPP_synth-like_sf"/>
</dbReference>
<proteinExistence type="inferred from homology"/>
<dbReference type="InterPro" id="IPR018520">
    <property type="entry name" value="UPP_synth-like_CS"/>
</dbReference>
<dbReference type="SUPFAM" id="SSF64005">
    <property type="entry name" value="Undecaprenyl diphosphate synthase"/>
    <property type="match status" value="1"/>
</dbReference>
<dbReference type="InterPro" id="IPR001441">
    <property type="entry name" value="UPP_synth-like"/>
</dbReference>
<feature type="binding site" evidence="2">
    <location>
        <begin position="59"/>
        <end position="61"/>
    </location>
    <ligand>
        <name>substrate</name>
    </ligand>
</feature>
<evidence type="ECO:0000256" key="2">
    <source>
        <dbReference type="HAMAP-Rule" id="MF_01139"/>
    </source>
</evidence>
<dbReference type="PROSITE" id="PS01066">
    <property type="entry name" value="UPP_SYNTHASE"/>
    <property type="match status" value="1"/>
</dbReference>
<dbReference type="GO" id="GO:0045547">
    <property type="term" value="F:ditrans,polycis-polyprenyl diphosphate synthase [(2E,6E)-farnesyl diphosphate specific] activity"/>
    <property type="evidence" value="ECO:0007669"/>
    <property type="project" value="TreeGrafter"/>
</dbReference>
<feature type="binding site" evidence="2">
    <location>
        <position position="19"/>
    </location>
    <ligand>
        <name>substrate</name>
    </ligand>
</feature>
<dbReference type="Pfam" id="PF01255">
    <property type="entry name" value="Prenyltransf"/>
    <property type="match status" value="1"/>
</dbReference>
<dbReference type="NCBIfam" id="TIGR00055">
    <property type="entry name" value="uppS"/>
    <property type="match status" value="1"/>
</dbReference>
<evidence type="ECO:0000256" key="1">
    <source>
        <dbReference type="ARBA" id="ARBA00022679"/>
    </source>
</evidence>
<feature type="binding site" evidence="2">
    <location>
        <position position="31"/>
    </location>
    <ligand>
        <name>substrate</name>
    </ligand>
</feature>
<feature type="binding site" evidence="2">
    <location>
        <begin position="15"/>
        <end position="18"/>
    </location>
    <ligand>
        <name>substrate</name>
    </ligand>
</feature>
<evidence type="ECO:0000313" key="4">
    <source>
        <dbReference type="Proteomes" id="UP000178085"/>
    </source>
</evidence>
<feature type="binding site" evidence="2">
    <location>
        <position position="198"/>
    </location>
    <ligand>
        <name>Mg(2+)</name>
        <dbReference type="ChEBI" id="CHEBI:18420"/>
    </ligand>
</feature>
<feature type="binding site" evidence="2">
    <location>
        <position position="63"/>
    </location>
    <ligand>
        <name>substrate</name>
    </ligand>
</feature>
<dbReference type="PANTHER" id="PTHR10291:SF0">
    <property type="entry name" value="DEHYDRODOLICHYL DIPHOSPHATE SYNTHASE 2"/>
    <property type="match status" value="1"/>
</dbReference>
<comment type="similarity">
    <text evidence="2">Belongs to the UPP synthase family.</text>
</comment>
<comment type="function">
    <text evidence="2">Catalyzes the condensation of isopentenyl diphosphate (IPP) with allylic pyrophosphates generating different type of terpenoids.</text>
</comment>
<name>A0A1F4NQW5_UNCK3</name>
<evidence type="ECO:0000313" key="3">
    <source>
        <dbReference type="EMBL" id="OGB73811.1"/>
    </source>
</evidence>
<comment type="caution">
    <text evidence="3">The sequence shown here is derived from an EMBL/GenBank/DDBJ whole genome shotgun (WGS) entry which is preliminary data.</text>
</comment>
<dbReference type="EMBL" id="METD01000001">
    <property type="protein sequence ID" value="OGB73811.1"/>
    <property type="molecule type" value="Genomic_DNA"/>
</dbReference>
<keyword evidence="2" id="KW-0460">Magnesium</keyword>
<sequence>MNRDIPQHIAFIVDGNRRWAKERGLPVWEGHMQGMETMERVLDWCDKAGVKYVTTYLFSTENWGRGEQELNYLFGDIFTKAFKEKFPRLIEQNIRFNIFGEIDRFPESMRRGLINLVEKTRANTGLVWNACLNYGGRAELVRAVQQIIKSQMPSEQITKQTIADNLYSAGIPDPDLIIRTSGEQRLSGFLLWQGSYAELYFPEVYFPAFTKADLEQALQWYADRDRRYGK</sequence>
<comment type="caution">
    <text evidence="2">Lacks conserved residue(s) required for the propagation of feature annotation.</text>
</comment>
<feature type="active site" description="Proton acceptor" evidence="2">
    <location>
        <position position="62"/>
    </location>
</feature>
<feature type="binding site" evidence="2">
    <location>
        <position position="14"/>
    </location>
    <ligand>
        <name>Mg(2+)</name>
        <dbReference type="ChEBI" id="CHEBI:18420"/>
    </ligand>
</feature>
<dbReference type="CDD" id="cd00475">
    <property type="entry name" value="Cis_IPPS"/>
    <property type="match status" value="1"/>
</dbReference>
<gene>
    <name evidence="3" type="ORF">A3K51_03250</name>
</gene>
<dbReference type="Gene3D" id="3.40.1180.10">
    <property type="entry name" value="Decaprenyl diphosphate synthase-like"/>
    <property type="match status" value="1"/>
</dbReference>
<dbReference type="EC" id="2.5.1.-" evidence="2"/>
<dbReference type="GO" id="GO:0016094">
    <property type="term" value="P:polyprenol biosynthetic process"/>
    <property type="evidence" value="ECO:0007669"/>
    <property type="project" value="TreeGrafter"/>
</dbReference>
<keyword evidence="2" id="KW-0479">Metal-binding</keyword>
<keyword evidence="1 2" id="KW-0808">Transferase</keyword>
<organism evidence="3 4">
    <name type="scientific">candidate division Kazan bacterium RIFCSPLOWO2_01_FULL_45_19</name>
    <dbReference type="NCBI Taxonomy" id="1798538"/>
    <lineage>
        <taxon>Bacteria</taxon>
        <taxon>Bacteria division Kazan-3B-28</taxon>
    </lineage>
</organism>
<protein>
    <recommendedName>
        <fullName evidence="2">Isoprenyl transferase</fullName>
        <ecNumber evidence="2">2.5.1.-</ecNumber>
    </recommendedName>
</protein>